<feature type="active site" description="Proton donor" evidence="1">
    <location>
        <position position="127"/>
    </location>
</feature>
<evidence type="ECO:0000256" key="1">
    <source>
        <dbReference type="HAMAP-Rule" id="MF_02210"/>
    </source>
</evidence>
<protein>
    <recommendedName>
        <fullName evidence="1">[Ribosomal protein bS18]-alanine N-acetyltransferase</fullName>
        <ecNumber evidence="1">2.3.1.266</ecNumber>
    </recommendedName>
</protein>
<evidence type="ECO:0000259" key="2">
    <source>
        <dbReference type="PROSITE" id="PS51186"/>
    </source>
</evidence>
<feature type="domain" description="N-acetyltransferase" evidence="2">
    <location>
        <begin position="14"/>
        <end position="159"/>
    </location>
</feature>
<keyword evidence="1" id="KW-0808">Transferase</keyword>
<feature type="active site" description="Proton acceptor" evidence="1">
    <location>
        <position position="115"/>
    </location>
</feature>
<dbReference type="InterPro" id="IPR016181">
    <property type="entry name" value="Acyl_CoA_acyltransferase"/>
</dbReference>
<gene>
    <name evidence="1" type="primary">rimI</name>
    <name evidence="3" type="ORF">EV678_0588</name>
</gene>
<feature type="binding site" evidence="1">
    <location>
        <position position="120"/>
    </location>
    <ligand>
        <name>acetyl-CoA</name>
        <dbReference type="ChEBI" id="CHEBI:57288"/>
    </ligand>
</feature>
<dbReference type="HAMAP" id="MF_02210">
    <property type="entry name" value="RimI"/>
    <property type="match status" value="1"/>
</dbReference>
<comment type="function">
    <text evidence="1">Acetylates the N-terminal alanine of ribosomal protein bS18.</text>
</comment>
<comment type="caution">
    <text evidence="1">Lacks conserved residue(s) required for the propagation of feature annotation.</text>
</comment>
<dbReference type="PANTHER" id="PTHR43617:SF35">
    <property type="entry name" value="[RIBOSOMAL PROTEIN BS18]-ALANINE N-ACETYLTRANSFERASE"/>
    <property type="match status" value="1"/>
</dbReference>
<dbReference type="SUPFAM" id="SSF55729">
    <property type="entry name" value="Acyl-CoA N-acyltransferases (Nat)"/>
    <property type="match status" value="1"/>
</dbReference>
<dbReference type="Pfam" id="PF00583">
    <property type="entry name" value="Acetyltransf_1"/>
    <property type="match status" value="1"/>
</dbReference>
<keyword evidence="3" id="KW-0687">Ribonucleoprotein</keyword>
<reference evidence="3 4" key="1">
    <citation type="submission" date="2019-02" db="EMBL/GenBank/DDBJ databases">
        <title>Genomic Encyclopedia of Type Strains, Phase IV (KMG-IV): sequencing the most valuable type-strain genomes for metagenomic binning, comparative biology and taxonomic classification.</title>
        <authorList>
            <person name="Goeker M."/>
        </authorList>
    </citation>
    <scope>NUCLEOTIDE SEQUENCE [LARGE SCALE GENOMIC DNA]</scope>
    <source>
        <strain evidence="3 4">DSM 21223</strain>
    </source>
</reference>
<dbReference type="PANTHER" id="PTHR43617">
    <property type="entry name" value="L-AMINO ACID N-ACETYLTRANSFERASE"/>
    <property type="match status" value="1"/>
</dbReference>
<dbReference type="EMBL" id="SHKM01000001">
    <property type="protein sequence ID" value="RZT89794.1"/>
    <property type="molecule type" value="Genomic_DNA"/>
</dbReference>
<dbReference type="InterPro" id="IPR006464">
    <property type="entry name" value="AcTrfase_RimI/Ard1"/>
</dbReference>
<dbReference type="InterPro" id="IPR043690">
    <property type="entry name" value="RimI"/>
</dbReference>
<dbReference type="Proteomes" id="UP000292136">
    <property type="component" value="Unassembled WGS sequence"/>
</dbReference>
<dbReference type="Gene3D" id="3.40.630.30">
    <property type="match status" value="1"/>
</dbReference>
<keyword evidence="3" id="KW-0689">Ribosomal protein</keyword>
<sequence>MRSLSALAAELAPLEFLPMNGKDLAQVMEIENRVYSHPWTQGNFADSMKAGYSCWVAREGGALVGYMVLMPSLDETHLLNISVAAERQGRGYGARLLRFAMEVSRHGGAVTMLLEVRPSNAKALALYENYGFQVIGRRKGYYPAVEGREDALVLRRELGEIAA</sequence>
<proteinExistence type="inferred from homology"/>
<dbReference type="EC" id="2.3.1.266" evidence="1"/>
<dbReference type="PROSITE" id="PS51186">
    <property type="entry name" value="GNAT"/>
    <property type="match status" value="1"/>
</dbReference>
<dbReference type="GO" id="GO:0005840">
    <property type="term" value="C:ribosome"/>
    <property type="evidence" value="ECO:0007669"/>
    <property type="project" value="UniProtKB-KW"/>
</dbReference>
<comment type="caution">
    <text evidence="3">The sequence shown here is derived from an EMBL/GenBank/DDBJ whole genome shotgun (WGS) entry which is preliminary data.</text>
</comment>
<dbReference type="CDD" id="cd04301">
    <property type="entry name" value="NAT_SF"/>
    <property type="match status" value="1"/>
</dbReference>
<keyword evidence="1" id="KW-0012">Acyltransferase</keyword>
<dbReference type="RefSeq" id="WP_130458454.1">
    <property type="nucleotide sequence ID" value="NZ_SHKM01000001.1"/>
</dbReference>
<comment type="similarity">
    <text evidence="1">Belongs to the acetyltransferase family. RimI subfamily.</text>
</comment>
<keyword evidence="1" id="KW-0963">Cytoplasm</keyword>
<organism evidence="3 4">
    <name type="scientific">Azospira oryzae</name>
    <dbReference type="NCBI Taxonomy" id="146939"/>
    <lineage>
        <taxon>Bacteria</taxon>
        <taxon>Pseudomonadati</taxon>
        <taxon>Pseudomonadota</taxon>
        <taxon>Betaproteobacteria</taxon>
        <taxon>Rhodocyclales</taxon>
        <taxon>Rhodocyclaceae</taxon>
        <taxon>Azospira</taxon>
    </lineage>
</organism>
<evidence type="ECO:0000313" key="3">
    <source>
        <dbReference type="EMBL" id="RZT89794.1"/>
    </source>
</evidence>
<keyword evidence="4" id="KW-1185">Reference proteome</keyword>
<dbReference type="InterPro" id="IPR050276">
    <property type="entry name" value="MshD_Acetyltransferase"/>
</dbReference>
<dbReference type="InterPro" id="IPR000182">
    <property type="entry name" value="GNAT_dom"/>
</dbReference>
<accession>A0ABY0IRB6</accession>
<evidence type="ECO:0000313" key="4">
    <source>
        <dbReference type="Proteomes" id="UP000292136"/>
    </source>
</evidence>
<comment type="catalytic activity">
    <reaction evidence="1">
        <text>N-terminal L-alanyl-[ribosomal protein bS18] + acetyl-CoA = N-terminal N(alpha)-acetyl-L-alanyl-[ribosomal protein bS18] + CoA + H(+)</text>
        <dbReference type="Rhea" id="RHEA:43756"/>
        <dbReference type="Rhea" id="RHEA-COMP:10676"/>
        <dbReference type="Rhea" id="RHEA-COMP:10677"/>
        <dbReference type="ChEBI" id="CHEBI:15378"/>
        <dbReference type="ChEBI" id="CHEBI:57287"/>
        <dbReference type="ChEBI" id="CHEBI:57288"/>
        <dbReference type="ChEBI" id="CHEBI:64718"/>
        <dbReference type="ChEBI" id="CHEBI:83683"/>
        <dbReference type="EC" id="2.3.1.266"/>
    </reaction>
</comment>
<dbReference type="NCBIfam" id="TIGR01575">
    <property type="entry name" value="rimI"/>
    <property type="match status" value="1"/>
</dbReference>
<comment type="subcellular location">
    <subcellularLocation>
        <location evidence="1">Cytoplasm</location>
    </subcellularLocation>
</comment>
<name>A0ABY0IRB6_9RHOO</name>